<dbReference type="WBParaSite" id="maker-uti_cns_0004443-snap-gene-0.3-mRNA-1">
    <property type="protein sequence ID" value="maker-uti_cns_0004443-snap-gene-0.3-mRNA-1"/>
    <property type="gene ID" value="maker-uti_cns_0004443-snap-gene-0.3"/>
</dbReference>
<dbReference type="AlphaFoldDB" id="A0A1I8H4X0"/>
<accession>A0A1I8H4X0</accession>
<evidence type="ECO:0000256" key="2">
    <source>
        <dbReference type="SAM" id="MobiDB-lite"/>
    </source>
</evidence>
<dbReference type="Proteomes" id="UP000095280">
    <property type="component" value="Unplaced"/>
</dbReference>
<feature type="coiled-coil region" evidence="1">
    <location>
        <begin position="273"/>
        <end position="339"/>
    </location>
</feature>
<evidence type="ECO:0000313" key="3">
    <source>
        <dbReference type="Proteomes" id="UP000095280"/>
    </source>
</evidence>
<organism evidence="3 4">
    <name type="scientific">Macrostomum lignano</name>
    <dbReference type="NCBI Taxonomy" id="282301"/>
    <lineage>
        <taxon>Eukaryota</taxon>
        <taxon>Metazoa</taxon>
        <taxon>Spiralia</taxon>
        <taxon>Lophotrochozoa</taxon>
        <taxon>Platyhelminthes</taxon>
        <taxon>Rhabditophora</taxon>
        <taxon>Macrostomorpha</taxon>
        <taxon>Macrostomida</taxon>
        <taxon>Macrostomidae</taxon>
        <taxon>Macrostomum</taxon>
    </lineage>
</organism>
<evidence type="ECO:0000256" key="1">
    <source>
        <dbReference type="SAM" id="Coils"/>
    </source>
</evidence>
<feature type="compositionally biased region" description="Low complexity" evidence="2">
    <location>
        <begin position="13"/>
        <end position="23"/>
    </location>
</feature>
<feature type="coiled-coil region" evidence="1">
    <location>
        <begin position="30"/>
        <end position="133"/>
    </location>
</feature>
<keyword evidence="1" id="KW-0175">Coiled coil</keyword>
<sequence>MLQSGPLHSTHGAATSSGKAAAAAAESADNHQLLTNLEKLSWELSRLQSRMRKLDLEAKQAGSANGVETYKEQLDELECQNRKLNRQLGQTESEWRAKLQQSLDAAETLRVEARELRLKADQSDCELRMLRDEADATAKDLTELAELRAQVAHLKEQLSGRDTGRQELESRVSGHVAEQVRLRQALSRSEATVGQLQRRIGELECQLVSGDAERTELERRLAEAAELRQSADQLAAEQANCVQRETRRADEEVAKRLAVEKRLEEALASDQCRDRYEAEAGRMRDKVDRLKARLAELTAAGERSAQAAEAARGRVESELGAAEGRLAAKDARIAELEAQVGRLMR</sequence>
<feature type="coiled-coil region" evidence="1">
    <location>
        <begin position="186"/>
        <end position="237"/>
    </location>
</feature>
<name>A0A1I8H4X0_9PLAT</name>
<keyword evidence="3" id="KW-1185">Reference proteome</keyword>
<protein>
    <submittedName>
        <fullName evidence="4">CCDC144C domain-containing protein</fullName>
    </submittedName>
</protein>
<evidence type="ECO:0000313" key="4">
    <source>
        <dbReference type="WBParaSite" id="maker-uti_cns_0004443-snap-gene-0.3-mRNA-1"/>
    </source>
</evidence>
<feature type="region of interest" description="Disordered" evidence="2">
    <location>
        <begin position="1"/>
        <end position="23"/>
    </location>
</feature>
<reference evidence="4" key="1">
    <citation type="submission" date="2016-11" db="UniProtKB">
        <authorList>
            <consortium name="WormBaseParasite"/>
        </authorList>
    </citation>
    <scope>IDENTIFICATION</scope>
</reference>
<proteinExistence type="predicted"/>